<dbReference type="PANTHER" id="PTHR39398:SF1">
    <property type="entry name" value="CSN8_PSMD8_EIF3K DOMAIN-CONTAINING PROTEIN"/>
    <property type="match status" value="1"/>
</dbReference>
<accession>A0A1E3P620</accession>
<dbReference type="OrthoDB" id="2100128at2759"/>
<feature type="compositionally biased region" description="Basic and acidic residues" evidence="1">
    <location>
        <begin position="83"/>
        <end position="92"/>
    </location>
</feature>
<dbReference type="EMBL" id="KV454209">
    <property type="protein sequence ID" value="ODQ60778.1"/>
    <property type="molecule type" value="Genomic_DNA"/>
</dbReference>
<name>A0A1E3P620_WICAA</name>
<gene>
    <name evidence="2" type="ORF">WICANDRAFT_61343</name>
</gene>
<feature type="compositionally biased region" description="Polar residues" evidence="1">
    <location>
        <begin position="35"/>
        <end position="52"/>
    </location>
</feature>
<feature type="compositionally biased region" description="Basic and acidic residues" evidence="1">
    <location>
        <begin position="59"/>
        <end position="76"/>
    </location>
</feature>
<evidence type="ECO:0008006" key="4">
    <source>
        <dbReference type="Google" id="ProtNLM"/>
    </source>
</evidence>
<dbReference type="PANTHER" id="PTHR39398">
    <property type="entry name" value="YALI0F14311P"/>
    <property type="match status" value="1"/>
</dbReference>
<organism evidence="2 3">
    <name type="scientific">Wickerhamomyces anomalus (strain ATCC 58044 / CBS 1984 / NCYC 433 / NRRL Y-366-8)</name>
    <name type="common">Yeast</name>
    <name type="synonym">Hansenula anomala</name>
    <dbReference type="NCBI Taxonomy" id="683960"/>
    <lineage>
        <taxon>Eukaryota</taxon>
        <taxon>Fungi</taxon>
        <taxon>Dikarya</taxon>
        <taxon>Ascomycota</taxon>
        <taxon>Saccharomycotina</taxon>
        <taxon>Saccharomycetes</taxon>
        <taxon>Phaffomycetales</taxon>
        <taxon>Wickerhamomycetaceae</taxon>
        <taxon>Wickerhamomyces</taxon>
    </lineage>
</organism>
<evidence type="ECO:0000256" key="1">
    <source>
        <dbReference type="SAM" id="MobiDB-lite"/>
    </source>
</evidence>
<feature type="compositionally biased region" description="Basic residues" evidence="1">
    <location>
        <begin position="20"/>
        <end position="31"/>
    </location>
</feature>
<dbReference type="STRING" id="683960.A0A1E3P620"/>
<sequence>MSEEEHSLSSAPSSADCFRRSKTYKPPHIRRNGYNIRSKSESTPKPSTQVSNIPIDPDAAEKRRQRFANDKKKDNEQYGLISRGEDNRLQRDPQARSNYFKKIQQDFTQDLSNSDVETIRSSFSRLTLNEKENKQLIDNTLMSLRKLREALLKFDPDEFTISVFLYSIRIATRVGHYQTYVPSINYLLKHHSKLSASNLNEIINIFALHLAHFSNNNEDAIEIVHKYANDDIKLHSVLKAWRTLDYFTWLNLYHSESDLLYHRMMQFGENRMINHSLKCIQKSYFQLPKDYVDSVFHIDFETLKTKFACDWTLKEQTVVIRSRT</sequence>
<reference evidence="2 3" key="1">
    <citation type="journal article" date="2016" name="Proc. Natl. Acad. Sci. U.S.A.">
        <title>Comparative genomics of biotechnologically important yeasts.</title>
        <authorList>
            <person name="Riley R."/>
            <person name="Haridas S."/>
            <person name="Wolfe K.H."/>
            <person name="Lopes M.R."/>
            <person name="Hittinger C.T."/>
            <person name="Goeker M."/>
            <person name="Salamov A.A."/>
            <person name="Wisecaver J.H."/>
            <person name="Long T.M."/>
            <person name="Calvey C.H."/>
            <person name="Aerts A.L."/>
            <person name="Barry K.W."/>
            <person name="Choi C."/>
            <person name="Clum A."/>
            <person name="Coughlan A.Y."/>
            <person name="Deshpande S."/>
            <person name="Douglass A.P."/>
            <person name="Hanson S.J."/>
            <person name="Klenk H.-P."/>
            <person name="LaButti K.M."/>
            <person name="Lapidus A."/>
            <person name="Lindquist E.A."/>
            <person name="Lipzen A.M."/>
            <person name="Meier-Kolthoff J.P."/>
            <person name="Ohm R.A."/>
            <person name="Otillar R.P."/>
            <person name="Pangilinan J.L."/>
            <person name="Peng Y."/>
            <person name="Rokas A."/>
            <person name="Rosa C.A."/>
            <person name="Scheuner C."/>
            <person name="Sibirny A.A."/>
            <person name="Slot J.C."/>
            <person name="Stielow J.B."/>
            <person name="Sun H."/>
            <person name="Kurtzman C.P."/>
            <person name="Blackwell M."/>
            <person name="Grigoriev I.V."/>
            <person name="Jeffries T.W."/>
        </authorList>
    </citation>
    <scope>NUCLEOTIDE SEQUENCE [LARGE SCALE GENOMIC DNA]</scope>
    <source>
        <strain evidence="3">ATCC 58044 / CBS 1984 / NCYC 433 / NRRL Y-366-8</strain>
    </source>
</reference>
<dbReference type="AlphaFoldDB" id="A0A1E3P620"/>
<protein>
    <recommendedName>
        <fullName evidence="4">CSN8/PSMD8/EIF3K domain-containing protein</fullName>
    </recommendedName>
</protein>
<evidence type="ECO:0000313" key="3">
    <source>
        <dbReference type="Proteomes" id="UP000094112"/>
    </source>
</evidence>
<evidence type="ECO:0000313" key="2">
    <source>
        <dbReference type="EMBL" id="ODQ60778.1"/>
    </source>
</evidence>
<dbReference type="RefSeq" id="XP_019039985.1">
    <property type="nucleotide sequence ID" value="XM_019183163.1"/>
</dbReference>
<dbReference type="Proteomes" id="UP000094112">
    <property type="component" value="Unassembled WGS sequence"/>
</dbReference>
<dbReference type="GeneID" id="30200409"/>
<keyword evidence="3" id="KW-1185">Reference proteome</keyword>
<proteinExistence type="predicted"/>
<feature type="region of interest" description="Disordered" evidence="1">
    <location>
        <begin position="1"/>
        <end position="92"/>
    </location>
</feature>